<evidence type="ECO:0000256" key="3">
    <source>
        <dbReference type="ARBA" id="ARBA00023237"/>
    </source>
</evidence>
<evidence type="ECO:0000313" key="5">
    <source>
        <dbReference type="Proteomes" id="UP000570493"/>
    </source>
</evidence>
<proteinExistence type="predicted"/>
<comment type="caution">
    <text evidence="4">The sequence shown here is derived from an EMBL/GenBank/DDBJ whole genome shotgun (WGS) entry which is preliminary data.</text>
</comment>
<comment type="subcellular location">
    <subcellularLocation>
        <location evidence="1">Cell outer membrane</location>
    </subcellularLocation>
</comment>
<protein>
    <submittedName>
        <fullName evidence="4">TonB-dependent receptor</fullName>
    </submittedName>
</protein>
<organism evidence="4 5">
    <name type="scientific">Pseudoalteromonas arctica</name>
    <dbReference type="NCBI Taxonomy" id="394751"/>
    <lineage>
        <taxon>Bacteria</taxon>
        <taxon>Pseudomonadati</taxon>
        <taxon>Pseudomonadota</taxon>
        <taxon>Gammaproteobacteria</taxon>
        <taxon>Alteromonadales</taxon>
        <taxon>Pseudoalteromonadaceae</taxon>
        <taxon>Pseudoalteromonas</taxon>
    </lineage>
</organism>
<dbReference type="SUPFAM" id="SSF56935">
    <property type="entry name" value="Porins"/>
    <property type="match status" value="1"/>
</dbReference>
<keyword evidence="2" id="KW-0472">Membrane</keyword>
<dbReference type="EMBL" id="JABBMT010000009">
    <property type="protein sequence ID" value="NMM40773.1"/>
    <property type="molecule type" value="Genomic_DNA"/>
</dbReference>
<dbReference type="Proteomes" id="UP000570493">
    <property type="component" value="Unassembled WGS sequence"/>
</dbReference>
<accession>A0A7Y0DSR0</accession>
<evidence type="ECO:0000256" key="1">
    <source>
        <dbReference type="ARBA" id="ARBA00004442"/>
    </source>
</evidence>
<name>A0A7Y0DSR0_9GAMM</name>
<dbReference type="InterPro" id="IPR036942">
    <property type="entry name" value="Beta-barrel_TonB_sf"/>
</dbReference>
<dbReference type="GO" id="GO:0009279">
    <property type="term" value="C:cell outer membrane"/>
    <property type="evidence" value="ECO:0007669"/>
    <property type="project" value="UniProtKB-SubCell"/>
</dbReference>
<keyword evidence="3" id="KW-0998">Cell outer membrane</keyword>
<sequence length="38" mass="4310">MCNTSRMVDLQAAYRITESTKISIGVNNLFDEEPPFAF</sequence>
<evidence type="ECO:0000313" key="4">
    <source>
        <dbReference type="EMBL" id="NMM40773.1"/>
    </source>
</evidence>
<evidence type="ECO:0000256" key="2">
    <source>
        <dbReference type="ARBA" id="ARBA00023136"/>
    </source>
</evidence>
<keyword evidence="5" id="KW-1185">Reference proteome</keyword>
<keyword evidence="4" id="KW-0675">Receptor</keyword>
<dbReference type="Gene3D" id="2.40.170.20">
    <property type="entry name" value="TonB-dependent receptor, beta-barrel domain"/>
    <property type="match status" value="1"/>
</dbReference>
<dbReference type="AlphaFoldDB" id="A0A7Y0DSR0"/>
<reference evidence="4" key="1">
    <citation type="submission" date="2020-04" db="EMBL/GenBank/DDBJ databases">
        <title>Genome Sequencing for Pseudoaltermonas arctica.</title>
        <authorList>
            <person name="Elkins N.S."/>
        </authorList>
    </citation>
    <scope>NUCLEOTIDE SEQUENCE [LARGE SCALE GENOMIC DNA]</scope>
    <source>
        <strain evidence="4">NEC-BIFX-2020_0012</strain>
    </source>
</reference>
<gene>
    <name evidence="4" type="ORF">HHO47_08035</name>
</gene>